<dbReference type="InterPro" id="IPR052020">
    <property type="entry name" value="Cyclic_di-GMP/3'3'-cGAMP_PDE"/>
</dbReference>
<organism evidence="4 5">
    <name type="scientific">Azospirillum doebereinerae</name>
    <dbReference type="NCBI Taxonomy" id="92933"/>
    <lineage>
        <taxon>Bacteria</taxon>
        <taxon>Pseudomonadati</taxon>
        <taxon>Pseudomonadota</taxon>
        <taxon>Alphaproteobacteria</taxon>
        <taxon>Rhodospirillales</taxon>
        <taxon>Azospirillaceae</taxon>
        <taxon>Azospirillum</taxon>
    </lineage>
</organism>
<sequence>MKVLLVDDDPTALHIASCVLRRIDGADPVAIANPVEALDWLKENNPDLILIDQIMPALDGLEMLERIRSWPHLAEVPVVMITAETSVSLRVAALERGCTDFLTKPIIVPELLVRAQNLLRLRTGQRLLNDQAAMLRVQVDDATALLRQQAQELVTRLAHAAEFRDPETGGHLERMAGYAGLIARGLGIDEDECNQIVQAAPMHDIGKIGIPDAILLKPGRLSGPEMLVMRQHPAIGHDILRGSAHKLIEMAAEIAHAHHEKFDGTGYPRGLSGTAIPLPARIVAVADVFDALTSARAYKPAWSLEEARAFLIANSGSHFDPSCVAAFVAQWSAVVETFQAIPDRLAEAAQVATLQGFLSA</sequence>
<dbReference type="CDD" id="cd17551">
    <property type="entry name" value="REC_RpfG-like"/>
    <property type="match status" value="1"/>
</dbReference>
<dbReference type="OrthoDB" id="9176789at2"/>
<keyword evidence="5" id="KW-1185">Reference proteome</keyword>
<feature type="modified residue" description="4-aspartylphosphate" evidence="1">
    <location>
        <position position="52"/>
    </location>
</feature>
<dbReference type="InterPro" id="IPR037522">
    <property type="entry name" value="HD_GYP_dom"/>
</dbReference>
<feature type="domain" description="HD-GYP" evidence="3">
    <location>
        <begin position="146"/>
        <end position="343"/>
    </location>
</feature>
<dbReference type="SMART" id="SM00448">
    <property type="entry name" value="REC"/>
    <property type="match status" value="1"/>
</dbReference>
<dbReference type="InterPro" id="IPR001789">
    <property type="entry name" value="Sig_transdc_resp-reg_receiver"/>
</dbReference>
<proteinExistence type="predicted"/>
<feature type="domain" description="Response regulatory" evidence="2">
    <location>
        <begin position="2"/>
        <end position="119"/>
    </location>
</feature>
<name>A0A433J6F9_9PROT</name>
<dbReference type="EMBL" id="RZIJ01000014">
    <property type="protein sequence ID" value="RUQ68501.1"/>
    <property type="molecule type" value="Genomic_DNA"/>
</dbReference>
<dbReference type="Gene3D" id="1.10.3210.10">
    <property type="entry name" value="Hypothetical protein af1432"/>
    <property type="match status" value="1"/>
</dbReference>
<dbReference type="SUPFAM" id="SSF52172">
    <property type="entry name" value="CheY-like"/>
    <property type="match status" value="1"/>
</dbReference>
<dbReference type="Pfam" id="PF00072">
    <property type="entry name" value="Response_reg"/>
    <property type="match status" value="1"/>
</dbReference>
<gene>
    <name evidence="4" type="ORF">EJ913_17915</name>
</gene>
<accession>A0A433J6F9</accession>
<evidence type="ECO:0000259" key="3">
    <source>
        <dbReference type="PROSITE" id="PS51832"/>
    </source>
</evidence>
<dbReference type="CDD" id="cd00077">
    <property type="entry name" value="HDc"/>
    <property type="match status" value="1"/>
</dbReference>
<dbReference type="GO" id="GO:0008081">
    <property type="term" value="F:phosphoric diester hydrolase activity"/>
    <property type="evidence" value="ECO:0007669"/>
    <property type="project" value="UniProtKB-ARBA"/>
</dbReference>
<dbReference type="Gene3D" id="3.40.50.2300">
    <property type="match status" value="1"/>
</dbReference>
<dbReference type="AlphaFoldDB" id="A0A433J6F9"/>
<evidence type="ECO:0000313" key="4">
    <source>
        <dbReference type="EMBL" id="RUQ68501.1"/>
    </source>
</evidence>
<dbReference type="PANTHER" id="PTHR45228:SF1">
    <property type="entry name" value="CYCLIC DI-GMP PHOSPHODIESTERASE TM_0186"/>
    <property type="match status" value="1"/>
</dbReference>
<dbReference type="Proteomes" id="UP000280346">
    <property type="component" value="Unassembled WGS sequence"/>
</dbReference>
<dbReference type="Pfam" id="PF13487">
    <property type="entry name" value="HD_5"/>
    <property type="match status" value="1"/>
</dbReference>
<evidence type="ECO:0000259" key="2">
    <source>
        <dbReference type="PROSITE" id="PS50110"/>
    </source>
</evidence>
<dbReference type="PANTHER" id="PTHR45228">
    <property type="entry name" value="CYCLIC DI-GMP PHOSPHODIESTERASE TM_0186-RELATED"/>
    <property type="match status" value="1"/>
</dbReference>
<evidence type="ECO:0000256" key="1">
    <source>
        <dbReference type="PROSITE-ProRule" id="PRU00169"/>
    </source>
</evidence>
<dbReference type="RefSeq" id="WP_127000325.1">
    <property type="nucleotide sequence ID" value="NZ_JBNPXW010000009.1"/>
</dbReference>
<dbReference type="PROSITE" id="PS51832">
    <property type="entry name" value="HD_GYP"/>
    <property type="match status" value="1"/>
</dbReference>
<dbReference type="GO" id="GO:0000160">
    <property type="term" value="P:phosphorelay signal transduction system"/>
    <property type="evidence" value="ECO:0007669"/>
    <property type="project" value="InterPro"/>
</dbReference>
<evidence type="ECO:0000313" key="5">
    <source>
        <dbReference type="Proteomes" id="UP000280346"/>
    </source>
</evidence>
<protein>
    <submittedName>
        <fullName evidence="4">Response regulator</fullName>
    </submittedName>
</protein>
<dbReference type="SUPFAM" id="SSF109604">
    <property type="entry name" value="HD-domain/PDEase-like"/>
    <property type="match status" value="1"/>
</dbReference>
<dbReference type="InterPro" id="IPR011006">
    <property type="entry name" value="CheY-like_superfamily"/>
</dbReference>
<comment type="caution">
    <text evidence="4">The sequence shown here is derived from an EMBL/GenBank/DDBJ whole genome shotgun (WGS) entry which is preliminary data.</text>
</comment>
<dbReference type="InterPro" id="IPR003607">
    <property type="entry name" value="HD/PDEase_dom"/>
</dbReference>
<dbReference type="PROSITE" id="PS50110">
    <property type="entry name" value="RESPONSE_REGULATORY"/>
    <property type="match status" value="1"/>
</dbReference>
<keyword evidence="1" id="KW-0597">Phosphoprotein</keyword>
<reference evidence="4 5" key="1">
    <citation type="submission" date="2018-12" db="EMBL/GenBank/DDBJ databases">
        <authorList>
            <person name="Yang Y."/>
        </authorList>
    </citation>
    <scope>NUCLEOTIDE SEQUENCE [LARGE SCALE GENOMIC DNA]</scope>
    <source>
        <strain evidence="4 5">GSF71</strain>
    </source>
</reference>
<dbReference type="SMART" id="SM00471">
    <property type="entry name" value="HDc"/>
    <property type="match status" value="1"/>
</dbReference>